<comment type="caution">
    <text evidence="1">The sequence shown here is derived from an EMBL/GenBank/DDBJ whole genome shotgun (WGS) entry which is preliminary data.</text>
</comment>
<organism evidence="1 2">
    <name type="scientific">Trifolium medium</name>
    <dbReference type="NCBI Taxonomy" id="97028"/>
    <lineage>
        <taxon>Eukaryota</taxon>
        <taxon>Viridiplantae</taxon>
        <taxon>Streptophyta</taxon>
        <taxon>Embryophyta</taxon>
        <taxon>Tracheophyta</taxon>
        <taxon>Spermatophyta</taxon>
        <taxon>Magnoliopsida</taxon>
        <taxon>eudicotyledons</taxon>
        <taxon>Gunneridae</taxon>
        <taxon>Pentapetalae</taxon>
        <taxon>rosids</taxon>
        <taxon>fabids</taxon>
        <taxon>Fabales</taxon>
        <taxon>Fabaceae</taxon>
        <taxon>Papilionoideae</taxon>
        <taxon>50 kb inversion clade</taxon>
        <taxon>NPAAA clade</taxon>
        <taxon>Hologalegina</taxon>
        <taxon>IRL clade</taxon>
        <taxon>Trifolieae</taxon>
        <taxon>Trifolium</taxon>
    </lineage>
</organism>
<dbReference type="AlphaFoldDB" id="A0A392QD09"/>
<keyword evidence="1" id="KW-0808">Transferase</keyword>
<dbReference type="GO" id="GO:0016301">
    <property type="term" value="F:kinase activity"/>
    <property type="evidence" value="ECO:0007669"/>
    <property type="project" value="UniProtKB-KW"/>
</dbReference>
<protein>
    <submittedName>
        <fullName evidence="1">Serine/threonine-protein kinase EDR1-like</fullName>
    </submittedName>
</protein>
<keyword evidence="1" id="KW-0418">Kinase</keyword>
<accession>A0A392QD09</accession>
<evidence type="ECO:0000313" key="2">
    <source>
        <dbReference type="Proteomes" id="UP000265520"/>
    </source>
</evidence>
<reference evidence="1 2" key="1">
    <citation type="journal article" date="2018" name="Front. Plant Sci.">
        <title>Red Clover (Trifolium pratense) and Zigzag Clover (T. medium) - A Picture of Genomic Similarities and Differences.</title>
        <authorList>
            <person name="Dluhosova J."/>
            <person name="Istvanek J."/>
            <person name="Nedelnik J."/>
            <person name="Repkova J."/>
        </authorList>
    </citation>
    <scope>NUCLEOTIDE SEQUENCE [LARGE SCALE GENOMIC DNA]</scope>
    <source>
        <strain evidence="2">cv. 10/8</strain>
        <tissue evidence="1">Leaf</tissue>
    </source>
</reference>
<evidence type="ECO:0000313" key="1">
    <source>
        <dbReference type="EMBL" id="MCI21155.1"/>
    </source>
</evidence>
<dbReference type="Proteomes" id="UP000265520">
    <property type="component" value="Unassembled WGS sequence"/>
</dbReference>
<sequence length="58" mass="6571">MESSRDPEVEEEYQIQLALELSAKEDPEAVQIEAVKQISLGSCDPDNTPAEVVAYRYW</sequence>
<proteinExistence type="predicted"/>
<dbReference type="EMBL" id="LXQA010123540">
    <property type="protein sequence ID" value="MCI21155.1"/>
    <property type="molecule type" value="Genomic_DNA"/>
</dbReference>
<feature type="non-terminal residue" evidence="1">
    <location>
        <position position="58"/>
    </location>
</feature>
<name>A0A392QD09_9FABA</name>
<keyword evidence="2" id="KW-1185">Reference proteome</keyword>